<proteinExistence type="predicted"/>
<organism evidence="5 6">
    <name type="scientific">Amycolatopsis acididurans</name>
    <dbReference type="NCBI Taxonomy" id="2724524"/>
    <lineage>
        <taxon>Bacteria</taxon>
        <taxon>Bacillati</taxon>
        <taxon>Actinomycetota</taxon>
        <taxon>Actinomycetes</taxon>
        <taxon>Pseudonocardiales</taxon>
        <taxon>Pseudonocardiaceae</taxon>
        <taxon>Amycolatopsis</taxon>
    </lineage>
</organism>
<dbReference type="PANTHER" id="PTHR33371:SF19">
    <property type="entry name" value="MCE-FAMILY PROTEIN MCE4A"/>
    <property type="match status" value="1"/>
</dbReference>
<feature type="domain" description="Mammalian cell entry C-terminal" evidence="4">
    <location>
        <begin position="126"/>
        <end position="343"/>
    </location>
</feature>
<protein>
    <submittedName>
        <fullName evidence="5">MCE family protein</fullName>
    </submittedName>
</protein>
<evidence type="ECO:0000256" key="1">
    <source>
        <dbReference type="SAM" id="MobiDB-lite"/>
    </source>
</evidence>
<comment type="caution">
    <text evidence="5">The sequence shown here is derived from an EMBL/GenBank/DDBJ whole genome shotgun (WGS) entry which is preliminary data.</text>
</comment>
<dbReference type="RefSeq" id="WP_168511389.1">
    <property type="nucleotide sequence ID" value="NZ_JAAXLS010000002.1"/>
</dbReference>
<keyword evidence="2" id="KW-0472">Membrane</keyword>
<dbReference type="Pfam" id="PF11887">
    <property type="entry name" value="Mce4_CUP1"/>
    <property type="match status" value="1"/>
</dbReference>
<reference evidence="5 6" key="1">
    <citation type="submission" date="2020-04" db="EMBL/GenBank/DDBJ databases">
        <title>Novel species.</title>
        <authorList>
            <person name="Teo W.F.A."/>
            <person name="Lipun K."/>
            <person name="Srisuk N."/>
            <person name="Duangmal K."/>
        </authorList>
    </citation>
    <scope>NUCLEOTIDE SEQUENCE [LARGE SCALE GENOMIC DNA]</scope>
    <source>
        <strain evidence="5 6">K13G38</strain>
    </source>
</reference>
<evidence type="ECO:0000256" key="2">
    <source>
        <dbReference type="SAM" id="Phobius"/>
    </source>
</evidence>
<evidence type="ECO:0000259" key="3">
    <source>
        <dbReference type="Pfam" id="PF02470"/>
    </source>
</evidence>
<evidence type="ECO:0000313" key="6">
    <source>
        <dbReference type="Proteomes" id="UP000715441"/>
    </source>
</evidence>
<dbReference type="NCBIfam" id="TIGR00996">
    <property type="entry name" value="Mtu_fam_mce"/>
    <property type="match status" value="1"/>
</dbReference>
<gene>
    <name evidence="5" type="ORF">HFP15_03520</name>
</gene>
<evidence type="ECO:0000313" key="5">
    <source>
        <dbReference type="EMBL" id="NKQ51947.1"/>
    </source>
</evidence>
<evidence type="ECO:0000259" key="4">
    <source>
        <dbReference type="Pfam" id="PF11887"/>
    </source>
</evidence>
<keyword evidence="6" id="KW-1185">Reference proteome</keyword>
<dbReference type="PANTHER" id="PTHR33371">
    <property type="entry name" value="INTERMEMBRANE PHOSPHOLIPID TRANSPORT SYSTEM BINDING PROTEIN MLAD-RELATED"/>
    <property type="match status" value="1"/>
</dbReference>
<feature type="region of interest" description="Disordered" evidence="1">
    <location>
        <begin position="361"/>
        <end position="400"/>
    </location>
</feature>
<keyword evidence="2" id="KW-0812">Transmembrane</keyword>
<dbReference type="InterPro" id="IPR052336">
    <property type="entry name" value="MlaD_Phospholipid_Transporter"/>
</dbReference>
<feature type="domain" description="Mce/MlaD" evidence="3">
    <location>
        <begin position="41"/>
        <end position="119"/>
    </location>
</feature>
<dbReference type="InterPro" id="IPR003399">
    <property type="entry name" value="Mce/MlaD"/>
</dbReference>
<dbReference type="InterPro" id="IPR005693">
    <property type="entry name" value="Mce"/>
</dbReference>
<accession>A0ABX1IWT3</accession>
<dbReference type="Proteomes" id="UP000715441">
    <property type="component" value="Unassembled WGS sequence"/>
</dbReference>
<dbReference type="InterPro" id="IPR024516">
    <property type="entry name" value="Mce_C"/>
</dbReference>
<sequence length="400" mass="42256">MPNLTLASPVTKRLAGLGMIVAFAGVLALVWAMFTESFTPTTTVTVRSDRAGLLMAAKDRVKYNGVQVGTVSGVKLNGDSVDIVMRLDPGQASVIPANATAAISPETAFGNKFIELMPPSASAPTTARLRDGSVLTADHVGTEINTVFQNLMNVLAAAKPSEVNGTLEAVSSALRGRGDQLGQFLTEVNSYLAAINPALPDLDYDLVQVGKVSNLYADISPDFFKTLRNAVRIGATVTDKQAALHSFLQELDRLGATGTDLFDQNGRKLIDMLHLLEPTTGLLHEYSPEISCFLEGEDNARRLLEPALGGKAPYGVLTVQVLPGKEPYKYPDDLPEVNAQSGPNCHGLPNLANTPVPAPEIVTPGNGYVPPSGPGSDSIQVGNPPLQLLLDPTSRPQGAK</sequence>
<dbReference type="EMBL" id="JAAXLS010000002">
    <property type="protein sequence ID" value="NKQ51947.1"/>
    <property type="molecule type" value="Genomic_DNA"/>
</dbReference>
<name>A0ABX1IWT3_9PSEU</name>
<feature type="transmembrane region" description="Helical" evidence="2">
    <location>
        <begin position="14"/>
        <end position="34"/>
    </location>
</feature>
<keyword evidence="2" id="KW-1133">Transmembrane helix</keyword>
<dbReference type="Pfam" id="PF02470">
    <property type="entry name" value="MlaD"/>
    <property type="match status" value="1"/>
</dbReference>